<evidence type="ECO:0000256" key="2">
    <source>
        <dbReference type="ARBA" id="ARBA00022723"/>
    </source>
</evidence>
<evidence type="ECO:0000256" key="9">
    <source>
        <dbReference type="ARBA" id="ARBA00023172"/>
    </source>
</evidence>
<dbReference type="Gramene" id="Pp3c3_10810V3.1">
    <property type="protein sequence ID" value="Pp3c3_10810V3.1"/>
    <property type="gene ID" value="Pp3c3_10810"/>
</dbReference>
<keyword evidence="8" id="KW-0548">Nucleotidyltransferase</keyword>
<dbReference type="GO" id="GO:0003887">
    <property type="term" value="F:DNA-directed DNA polymerase activity"/>
    <property type="evidence" value="ECO:0007669"/>
    <property type="project" value="UniProtKB-KW"/>
</dbReference>
<keyword evidence="7" id="KW-0695">RNA-directed DNA polymerase</keyword>
<sequence length="501" mass="57265">MWIYFLKQKSQVFAKFCEFKSMIEKQTGRPIEILRTNRGGGFLSTAFSKYCKAQRIHRQLIQDHIPHRNGVVERPKTLLYLLNRTPTRENMFSLSSEEFFSASKFELPQNLWAHLRNKLDSRSIANSLVGYDDQSKAYRIYLPLTTKIIVSKDKPYSKIYNVQNQQQIKFPATVCPLKVIIPGIMALQANPAFLQPGSRKLANHSMSPSRYRRSQIQDWVDVEETFAPVVAWETICTLLAIASQNGYTIVHMDIITTFLHGPCKEEHEEIDNFLKEIGFKPGMGNLNLYSRVEDQIIILITLYVDDLLMVGNSTSAIKILKAKRVFKLGRSPITWYLKKQPIVILSSSKAEYRALAKAAKTASWLRTLLEDLHFSIKVQSGELILEYIPTVEQPTDIFTKPLDPESTNSSQGAATPKLRRLPYSRRVHTIGNVGNVRVSPAFVQLLRCFYYLSIDVYYIAWGSLQCPALLKAPFRQKCGESGMLSRRGIVVTSIRPLRTYK</sequence>
<evidence type="ECO:0000256" key="4">
    <source>
        <dbReference type="ARBA" id="ARBA00022801"/>
    </source>
</evidence>
<dbReference type="GO" id="GO:0015074">
    <property type="term" value="P:DNA integration"/>
    <property type="evidence" value="ECO:0007669"/>
    <property type="project" value="UniProtKB-KW"/>
</dbReference>
<dbReference type="PANTHER" id="PTHR42648">
    <property type="entry name" value="TRANSPOSASE, PUTATIVE-RELATED"/>
    <property type="match status" value="1"/>
</dbReference>
<keyword evidence="12" id="KW-1185">Reference proteome</keyword>
<proteinExistence type="predicted"/>
<keyword evidence="8" id="KW-0239">DNA-directed DNA polymerase</keyword>
<accession>A0A7I4D720</accession>
<dbReference type="EMBL" id="ABEU02000003">
    <property type="status" value="NOT_ANNOTATED_CDS"/>
    <property type="molecule type" value="Genomic_DNA"/>
</dbReference>
<evidence type="ECO:0000256" key="8">
    <source>
        <dbReference type="ARBA" id="ARBA00022932"/>
    </source>
</evidence>
<reference evidence="11 12" key="2">
    <citation type="journal article" date="2018" name="Plant J.">
        <title>The Physcomitrella patens chromosome-scale assembly reveals moss genome structure and evolution.</title>
        <authorList>
            <person name="Lang D."/>
            <person name="Ullrich K.K."/>
            <person name="Murat F."/>
            <person name="Fuchs J."/>
            <person name="Jenkins J."/>
            <person name="Haas F.B."/>
            <person name="Piednoel M."/>
            <person name="Gundlach H."/>
            <person name="Van Bel M."/>
            <person name="Meyberg R."/>
            <person name="Vives C."/>
            <person name="Morata J."/>
            <person name="Symeonidi A."/>
            <person name="Hiss M."/>
            <person name="Muchero W."/>
            <person name="Kamisugi Y."/>
            <person name="Saleh O."/>
            <person name="Blanc G."/>
            <person name="Decker E.L."/>
            <person name="van Gessel N."/>
            <person name="Grimwood J."/>
            <person name="Hayes R.D."/>
            <person name="Graham S.W."/>
            <person name="Gunter L.E."/>
            <person name="McDaniel S.F."/>
            <person name="Hoernstein S.N.W."/>
            <person name="Larsson A."/>
            <person name="Li F.W."/>
            <person name="Perroud P.F."/>
            <person name="Phillips J."/>
            <person name="Ranjan P."/>
            <person name="Rokshar D.S."/>
            <person name="Rothfels C.J."/>
            <person name="Schneider L."/>
            <person name="Shu S."/>
            <person name="Stevenson D.W."/>
            <person name="Thummler F."/>
            <person name="Tillich M."/>
            <person name="Villarreal Aguilar J.C."/>
            <person name="Widiez T."/>
            <person name="Wong G.K."/>
            <person name="Wymore A."/>
            <person name="Zhang Y."/>
            <person name="Zimmer A.D."/>
            <person name="Quatrano R.S."/>
            <person name="Mayer K.F.X."/>
            <person name="Goodstein D."/>
            <person name="Casacuberta J.M."/>
            <person name="Vandepoele K."/>
            <person name="Reski R."/>
            <person name="Cuming A.C."/>
            <person name="Tuskan G.A."/>
            <person name="Maumus F."/>
            <person name="Salse J."/>
            <person name="Schmutz J."/>
            <person name="Rensing S.A."/>
        </authorList>
    </citation>
    <scope>NUCLEOTIDE SEQUENCE [LARGE SCALE GENOMIC DNA]</scope>
    <source>
        <strain evidence="11 12">cv. Gransden 2004</strain>
    </source>
</reference>
<dbReference type="Proteomes" id="UP000006727">
    <property type="component" value="Chromosome 3"/>
</dbReference>
<keyword evidence="4" id="KW-0378">Hydrolase</keyword>
<reference evidence="11 12" key="1">
    <citation type="journal article" date="2008" name="Science">
        <title>The Physcomitrella genome reveals evolutionary insights into the conquest of land by plants.</title>
        <authorList>
            <person name="Rensing S."/>
            <person name="Lang D."/>
            <person name="Zimmer A."/>
            <person name="Terry A."/>
            <person name="Salamov A."/>
            <person name="Shapiro H."/>
            <person name="Nishiyama T."/>
            <person name="Perroud P.-F."/>
            <person name="Lindquist E."/>
            <person name="Kamisugi Y."/>
            <person name="Tanahashi T."/>
            <person name="Sakakibara K."/>
            <person name="Fujita T."/>
            <person name="Oishi K."/>
            <person name="Shin-I T."/>
            <person name="Kuroki Y."/>
            <person name="Toyoda A."/>
            <person name="Suzuki Y."/>
            <person name="Hashimoto A."/>
            <person name="Yamaguchi K."/>
            <person name="Sugano A."/>
            <person name="Kohara Y."/>
            <person name="Fujiyama A."/>
            <person name="Anterola A."/>
            <person name="Aoki S."/>
            <person name="Ashton N."/>
            <person name="Barbazuk W.B."/>
            <person name="Barker E."/>
            <person name="Bennetzen J."/>
            <person name="Bezanilla M."/>
            <person name="Blankenship R."/>
            <person name="Cho S.H."/>
            <person name="Dutcher S."/>
            <person name="Estelle M."/>
            <person name="Fawcett J.A."/>
            <person name="Gundlach H."/>
            <person name="Hanada K."/>
            <person name="Heyl A."/>
            <person name="Hicks K.A."/>
            <person name="Hugh J."/>
            <person name="Lohr M."/>
            <person name="Mayer K."/>
            <person name="Melkozernov A."/>
            <person name="Murata T."/>
            <person name="Nelson D."/>
            <person name="Pils B."/>
            <person name="Prigge M."/>
            <person name="Reiss B."/>
            <person name="Renner T."/>
            <person name="Rombauts S."/>
            <person name="Rushton P."/>
            <person name="Sanderfoot A."/>
            <person name="Schween G."/>
            <person name="Shiu S.-H."/>
            <person name="Stueber K."/>
            <person name="Theodoulou F.L."/>
            <person name="Tu H."/>
            <person name="Van de Peer Y."/>
            <person name="Verrier P.J."/>
            <person name="Waters E."/>
            <person name="Wood A."/>
            <person name="Yang L."/>
            <person name="Cove D."/>
            <person name="Cuming A."/>
            <person name="Hasebe M."/>
            <person name="Lucas S."/>
            <person name="Mishler D.B."/>
            <person name="Reski R."/>
            <person name="Grigoriev I."/>
            <person name="Quatrano R.S."/>
            <person name="Boore J.L."/>
        </authorList>
    </citation>
    <scope>NUCLEOTIDE SEQUENCE [LARGE SCALE GENOMIC DNA]</scope>
    <source>
        <strain evidence="11 12">cv. Gransden 2004</strain>
    </source>
</reference>
<dbReference type="EnsemblPlants" id="Pp3c3_10810V3.1">
    <property type="protein sequence ID" value="Pp3c3_10810V3.1"/>
    <property type="gene ID" value="Pp3c3_10810"/>
</dbReference>
<dbReference type="InterPro" id="IPR039537">
    <property type="entry name" value="Retrotran_Ty1/copia-like"/>
</dbReference>
<dbReference type="AlphaFoldDB" id="A0A7I4D720"/>
<reference evidence="11" key="3">
    <citation type="submission" date="2020-12" db="UniProtKB">
        <authorList>
            <consortium name="EnsemblPlants"/>
        </authorList>
    </citation>
    <scope>IDENTIFICATION</scope>
</reference>
<dbReference type="PANTHER" id="PTHR42648:SF11">
    <property type="entry name" value="TRANSPOSON TY4-P GAG-POL POLYPROTEIN"/>
    <property type="match status" value="1"/>
</dbReference>
<evidence type="ECO:0000256" key="7">
    <source>
        <dbReference type="ARBA" id="ARBA00022918"/>
    </source>
</evidence>
<dbReference type="GO" id="GO:0006310">
    <property type="term" value="P:DNA recombination"/>
    <property type="evidence" value="ECO:0007669"/>
    <property type="project" value="UniProtKB-KW"/>
</dbReference>
<dbReference type="InterPro" id="IPR036397">
    <property type="entry name" value="RNaseH_sf"/>
</dbReference>
<evidence type="ECO:0000256" key="1">
    <source>
        <dbReference type="ARBA" id="ARBA00022722"/>
    </source>
</evidence>
<keyword evidence="6" id="KW-0229">DNA integration</keyword>
<keyword evidence="8" id="KW-0808">Transferase</keyword>
<evidence type="ECO:0000259" key="10">
    <source>
        <dbReference type="Pfam" id="PF25597"/>
    </source>
</evidence>
<dbReference type="GO" id="GO:0003964">
    <property type="term" value="F:RNA-directed DNA polymerase activity"/>
    <property type="evidence" value="ECO:0007669"/>
    <property type="project" value="UniProtKB-KW"/>
</dbReference>
<evidence type="ECO:0000313" key="11">
    <source>
        <dbReference type="EnsemblPlants" id="Pp3c3_10810V3.1"/>
    </source>
</evidence>
<keyword evidence="5" id="KW-0460">Magnesium</keyword>
<evidence type="ECO:0000313" key="12">
    <source>
        <dbReference type="Proteomes" id="UP000006727"/>
    </source>
</evidence>
<dbReference type="GO" id="GO:0046872">
    <property type="term" value="F:metal ion binding"/>
    <property type="evidence" value="ECO:0007669"/>
    <property type="project" value="UniProtKB-KW"/>
</dbReference>
<protein>
    <recommendedName>
        <fullName evidence="10">Retroviral polymerase SH3-like domain-containing protein</fullName>
    </recommendedName>
</protein>
<feature type="domain" description="Retroviral polymerase SH3-like" evidence="10">
    <location>
        <begin position="114"/>
        <end position="153"/>
    </location>
</feature>
<keyword evidence="1" id="KW-0540">Nuclease</keyword>
<dbReference type="SUPFAM" id="SSF53098">
    <property type="entry name" value="Ribonuclease H-like"/>
    <property type="match status" value="1"/>
</dbReference>
<dbReference type="GO" id="GO:0003676">
    <property type="term" value="F:nucleic acid binding"/>
    <property type="evidence" value="ECO:0007669"/>
    <property type="project" value="InterPro"/>
</dbReference>
<evidence type="ECO:0000256" key="3">
    <source>
        <dbReference type="ARBA" id="ARBA00022759"/>
    </source>
</evidence>
<dbReference type="InParanoid" id="A0A7I4D720"/>
<keyword evidence="3" id="KW-0255">Endonuclease</keyword>
<dbReference type="GO" id="GO:0004519">
    <property type="term" value="F:endonuclease activity"/>
    <property type="evidence" value="ECO:0007669"/>
    <property type="project" value="UniProtKB-KW"/>
</dbReference>
<keyword evidence="9" id="KW-0233">DNA recombination</keyword>
<dbReference type="Pfam" id="PF25597">
    <property type="entry name" value="SH3_retrovirus"/>
    <property type="match status" value="1"/>
</dbReference>
<dbReference type="InterPro" id="IPR057670">
    <property type="entry name" value="SH3_retrovirus"/>
</dbReference>
<dbReference type="CDD" id="cd09272">
    <property type="entry name" value="RNase_HI_RT_Ty1"/>
    <property type="match status" value="1"/>
</dbReference>
<organism evidence="11 12">
    <name type="scientific">Physcomitrium patens</name>
    <name type="common">Spreading-leaved earth moss</name>
    <name type="synonym">Physcomitrella patens</name>
    <dbReference type="NCBI Taxonomy" id="3218"/>
    <lineage>
        <taxon>Eukaryota</taxon>
        <taxon>Viridiplantae</taxon>
        <taxon>Streptophyta</taxon>
        <taxon>Embryophyta</taxon>
        <taxon>Bryophyta</taxon>
        <taxon>Bryophytina</taxon>
        <taxon>Bryopsida</taxon>
        <taxon>Funariidae</taxon>
        <taxon>Funariales</taxon>
        <taxon>Funariaceae</taxon>
        <taxon>Physcomitrium</taxon>
    </lineage>
</organism>
<dbReference type="InterPro" id="IPR012337">
    <property type="entry name" value="RNaseH-like_sf"/>
</dbReference>
<name>A0A7I4D720_PHYPA</name>
<dbReference type="Gene3D" id="3.30.420.10">
    <property type="entry name" value="Ribonuclease H-like superfamily/Ribonuclease H"/>
    <property type="match status" value="1"/>
</dbReference>
<evidence type="ECO:0000256" key="6">
    <source>
        <dbReference type="ARBA" id="ARBA00022908"/>
    </source>
</evidence>
<evidence type="ECO:0000256" key="5">
    <source>
        <dbReference type="ARBA" id="ARBA00022842"/>
    </source>
</evidence>
<keyword evidence="2" id="KW-0479">Metal-binding</keyword>
<dbReference type="GO" id="GO:0016787">
    <property type="term" value="F:hydrolase activity"/>
    <property type="evidence" value="ECO:0007669"/>
    <property type="project" value="UniProtKB-KW"/>
</dbReference>